<evidence type="ECO:0000256" key="6">
    <source>
        <dbReference type="RuleBase" id="RU363041"/>
    </source>
</evidence>
<keyword evidence="4 6" id="KW-1133">Transmembrane helix</keyword>
<keyword evidence="8" id="KW-1185">Reference proteome</keyword>
<evidence type="ECO:0000256" key="1">
    <source>
        <dbReference type="ARBA" id="ARBA00004141"/>
    </source>
</evidence>
<dbReference type="EMBL" id="LYVF01000174">
    <property type="protein sequence ID" value="OAT80770.1"/>
    <property type="molecule type" value="Genomic_DNA"/>
</dbReference>
<gene>
    <name evidence="7" type="ORF">A6M21_12810</name>
</gene>
<dbReference type="PANTHER" id="PTHR43701:SF2">
    <property type="entry name" value="MEMBRANE TRANSPORTER PROTEIN YJNA-RELATED"/>
    <property type="match status" value="1"/>
</dbReference>
<keyword evidence="6" id="KW-1003">Cell membrane</keyword>
<comment type="caution">
    <text evidence="7">The sequence shown here is derived from an EMBL/GenBank/DDBJ whole genome shotgun (WGS) entry which is preliminary data.</text>
</comment>
<keyword evidence="5 6" id="KW-0472">Membrane</keyword>
<dbReference type="AlphaFoldDB" id="A0A1B7LCY9"/>
<feature type="transmembrane region" description="Helical" evidence="6">
    <location>
        <begin position="51"/>
        <end position="69"/>
    </location>
</feature>
<evidence type="ECO:0000313" key="7">
    <source>
        <dbReference type="EMBL" id="OAT80770.1"/>
    </source>
</evidence>
<feature type="transmembrane region" description="Helical" evidence="6">
    <location>
        <begin position="81"/>
        <end position="101"/>
    </location>
</feature>
<accession>A0A1B7LCY9</accession>
<name>A0A1B7LCY9_9FIRM</name>
<feature type="transmembrane region" description="Helical" evidence="6">
    <location>
        <begin position="182"/>
        <end position="204"/>
    </location>
</feature>
<proteinExistence type="inferred from homology"/>
<dbReference type="InterPro" id="IPR002781">
    <property type="entry name" value="TM_pro_TauE-like"/>
</dbReference>
<dbReference type="GO" id="GO:0005886">
    <property type="term" value="C:plasma membrane"/>
    <property type="evidence" value="ECO:0007669"/>
    <property type="project" value="UniProtKB-SubCell"/>
</dbReference>
<reference evidence="7 8" key="1">
    <citation type="submission" date="2016-04" db="EMBL/GenBank/DDBJ databases">
        <authorList>
            <person name="Evans L.H."/>
            <person name="Alamgir A."/>
            <person name="Owens N."/>
            <person name="Weber N.D."/>
            <person name="Virtaneva K."/>
            <person name="Barbian K."/>
            <person name="Babar A."/>
            <person name="Rosenke K."/>
        </authorList>
    </citation>
    <scope>NUCLEOTIDE SEQUENCE [LARGE SCALE GENOMIC DNA]</scope>
    <source>
        <strain evidence="7 8">LMa1</strain>
    </source>
</reference>
<evidence type="ECO:0000256" key="2">
    <source>
        <dbReference type="ARBA" id="ARBA00009142"/>
    </source>
</evidence>
<dbReference type="InterPro" id="IPR051598">
    <property type="entry name" value="TSUP/Inactive_protease-like"/>
</dbReference>
<feature type="transmembrane region" description="Helical" evidence="6">
    <location>
        <begin position="216"/>
        <end position="236"/>
    </location>
</feature>
<dbReference type="Proteomes" id="UP000078532">
    <property type="component" value="Unassembled WGS sequence"/>
</dbReference>
<protein>
    <recommendedName>
        <fullName evidence="6">Probable membrane transporter protein</fullName>
    </recommendedName>
</protein>
<dbReference type="Pfam" id="PF01925">
    <property type="entry name" value="TauE"/>
    <property type="match status" value="1"/>
</dbReference>
<evidence type="ECO:0000256" key="4">
    <source>
        <dbReference type="ARBA" id="ARBA00022989"/>
    </source>
</evidence>
<feature type="transmembrane region" description="Helical" evidence="6">
    <location>
        <begin position="121"/>
        <end position="147"/>
    </location>
</feature>
<evidence type="ECO:0000313" key="8">
    <source>
        <dbReference type="Proteomes" id="UP000078532"/>
    </source>
</evidence>
<dbReference type="PANTHER" id="PTHR43701">
    <property type="entry name" value="MEMBRANE TRANSPORTER PROTEIN MJ0441-RELATED"/>
    <property type="match status" value="1"/>
</dbReference>
<keyword evidence="3 6" id="KW-0812">Transmembrane</keyword>
<evidence type="ECO:0000256" key="5">
    <source>
        <dbReference type="ARBA" id="ARBA00023136"/>
    </source>
</evidence>
<organism evidence="7 8">
    <name type="scientific">Desulfotomaculum copahuensis</name>
    <dbReference type="NCBI Taxonomy" id="1838280"/>
    <lineage>
        <taxon>Bacteria</taxon>
        <taxon>Bacillati</taxon>
        <taxon>Bacillota</taxon>
        <taxon>Clostridia</taxon>
        <taxon>Eubacteriales</taxon>
        <taxon>Desulfotomaculaceae</taxon>
        <taxon>Desulfotomaculum</taxon>
    </lineage>
</organism>
<comment type="similarity">
    <text evidence="2 6">Belongs to the 4-toluene sulfonate uptake permease (TSUP) (TC 2.A.102) family.</text>
</comment>
<comment type="subcellular location">
    <subcellularLocation>
        <location evidence="6">Cell membrane</location>
        <topology evidence="6">Multi-pass membrane protein</topology>
    </subcellularLocation>
    <subcellularLocation>
        <location evidence="1">Membrane</location>
        <topology evidence="1">Multi-pass membrane protein</topology>
    </subcellularLocation>
</comment>
<feature type="transmembrane region" description="Helical" evidence="6">
    <location>
        <begin position="154"/>
        <end position="176"/>
    </location>
</feature>
<evidence type="ECO:0000256" key="3">
    <source>
        <dbReference type="ARBA" id="ARBA00022692"/>
    </source>
</evidence>
<dbReference type="STRING" id="1838280.A6M21_12810"/>
<sequence>MSMGGVGAAFILVPIFYWLGMPFPQAAATGLMLGVLNTGVASINYGRDKLINFKVAIPLIIAIFIFSPLGVYSSNVVNKQILLVIFAAFLLTAGSMMLFYHPQKKTHEDQVKTKPAAGFGVGGIIGFLSGLLGVGGGSFLGPFLVWLGMDGKQVAGTSAFVVMFSSLIGFLGHIGFEYSHMNYAFLVLTGAASLMGGQIGSWLTRFKLTGKQVKQVIGVFQYLVALKIILDLLNVIHK</sequence>